<keyword evidence="2" id="KW-1185">Reference proteome</keyword>
<evidence type="ECO:0000313" key="2">
    <source>
        <dbReference type="Proteomes" id="UP000248168"/>
    </source>
</evidence>
<gene>
    <name evidence="1" type="ORF">NITLEN_10890</name>
</gene>
<reference evidence="2" key="1">
    <citation type="submission" date="2018-04" db="EMBL/GenBank/DDBJ databases">
        <authorList>
            <person name="Lucker S."/>
            <person name="Sakoula D."/>
        </authorList>
    </citation>
    <scope>NUCLEOTIDE SEQUENCE [LARGE SCALE GENOMIC DNA]</scope>
</reference>
<dbReference type="EMBL" id="OUNR01000001">
    <property type="protein sequence ID" value="SPP63804.1"/>
    <property type="molecule type" value="Genomic_DNA"/>
</dbReference>
<evidence type="ECO:0000313" key="1">
    <source>
        <dbReference type="EMBL" id="SPP63804.1"/>
    </source>
</evidence>
<dbReference type="Proteomes" id="UP000248168">
    <property type="component" value="Unassembled WGS sequence"/>
</dbReference>
<proteinExistence type="predicted"/>
<organism evidence="1 2">
    <name type="scientific">Nitrospira lenta</name>
    <dbReference type="NCBI Taxonomy" id="1436998"/>
    <lineage>
        <taxon>Bacteria</taxon>
        <taxon>Pseudomonadati</taxon>
        <taxon>Nitrospirota</taxon>
        <taxon>Nitrospiria</taxon>
        <taxon>Nitrospirales</taxon>
        <taxon>Nitrospiraceae</taxon>
        <taxon>Nitrospira</taxon>
    </lineage>
</organism>
<dbReference type="AlphaFoldDB" id="A0A330L2D6"/>
<dbReference type="InParanoid" id="A0A330L2D6"/>
<name>A0A330L2D6_9BACT</name>
<sequence>MESSERRAGTGVGKCWVAVDQWEQLKHEHMESLGGGRDGRLRAGLVCLGRGRAAQ</sequence>
<protein>
    <submittedName>
        <fullName evidence="1">Uncharacterized protein</fullName>
    </submittedName>
</protein>
<accession>A0A330L2D6</accession>